<evidence type="ECO:0000313" key="8">
    <source>
        <dbReference type="Proteomes" id="UP001596990"/>
    </source>
</evidence>
<dbReference type="Proteomes" id="UP001596990">
    <property type="component" value="Unassembled WGS sequence"/>
</dbReference>
<evidence type="ECO:0000256" key="1">
    <source>
        <dbReference type="ARBA" id="ARBA00004651"/>
    </source>
</evidence>
<feature type="transmembrane region" description="Helical" evidence="6">
    <location>
        <begin position="321"/>
        <end position="345"/>
    </location>
</feature>
<dbReference type="RefSeq" id="WP_386057174.1">
    <property type="nucleotide sequence ID" value="NZ_JBHTKL010000001.1"/>
</dbReference>
<keyword evidence="8" id="KW-1185">Reference proteome</keyword>
<dbReference type="InterPro" id="IPR011701">
    <property type="entry name" value="MFS"/>
</dbReference>
<comment type="caution">
    <text evidence="7">The sequence shown here is derived from an EMBL/GenBank/DDBJ whole genome shotgun (WGS) entry which is preliminary data.</text>
</comment>
<keyword evidence="2" id="KW-1003">Cell membrane</keyword>
<dbReference type="PANTHER" id="PTHR23513">
    <property type="entry name" value="INTEGRAL MEMBRANE EFFLUX PROTEIN-RELATED"/>
    <property type="match status" value="1"/>
</dbReference>
<keyword evidence="4 6" id="KW-1133">Transmembrane helix</keyword>
<dbReference type="InterPro" id="IPR036259">
    <property type="entry name" value="MFS_trans_sf"/>
</dbReference>
<feature type="transmembrane region" description="Helical" evidence="6">
    <location>
        <begin position="78"/>
        <end position="97"/>
    </location>
</feature>
<protein>
    <submittedName>
        <fullName evidence="7">MFS transporter</fullName>
    </submittedName>
</protein>
<feature type="transmembrane region" description="Helical" evidence="6">
    <location>
        <begin position="136"/>
        <end position="154"/>
    </location>
</feature>
<dbReference type="PANTHER" id="PTHR23513:SF6">
    <property type="entry name" value="MAJOR FACILITATOR SUPERFAMILY ASSOCIATED DOMAIN-CONTAINING PROTEIN"/>
    <property type="match status" value="1"/>
</dbReference>
<sequence>MAKANVKRNMGVIVTNQFLTALADSIYDVVIFWYVYEQTQSALFASFITAISFVTQIILGPFIGVFVDRREPKRAMQLGFLIMVLVGLSVSLFYFYLNDYFIILLYLGVILHEIGMVTVGPAKNKLLPRIVGMERIVQVSGYISSTSQVSIILGKSLSGFLIAAIGFIGVMLTHSVVYIVASLLLNLLIVTTLHNKDIVNESAAAMEKKQFSSYVADLKDAFKLMRSHRPLYKLIWIGMVLNVASVIGPLFVVIVQEQYGAGAVVFGWFHTIGACAGILVGLFAKNIVNSLKPYLVFGISITLAGVTILTVGTLTDLYSGMAVYFIMTFCLTVFNIAFSSLMITLVQDEYRGRVKNLMGAIAAFMIPAVSIIGGYVADQSSASFVYVIAGIWVSLWGSLIFFDKDIRTIKEIG</sequence>
<evidence type="ECO:0000256" key="2">
    <source>
        <dbReference type="ARBA" id="ARBA00022475"/>
    </source>
</evidence>
<feature type="transmembrane region" description="Helical" evidence="6">
    <location>
        <begin position="383"/>
        <end position="402"/>
    </location>
</feature>
<dbReference type="Gene3D" id="1.20.1250.20">
    <property type="entry name" value="MFS general substrate transporter like domains"/>
    <property type="match status" value="1"/>
</dbReference>
<keyword evidence="3 6" id="KW-0812">Transmembrane</keyword>
<feature type="transmembrane region" description="Helical" evidence="6">
    <location>
        <begin position="42"/>
        <end position="66"/>
    </location>
</feature>
<name>A0ABW3L0D6_9BACI</name>
<feature type="transmembrane region" description="Helical" evidence="6">
    <location>
        <begin position="234"/>
        <end position="255"/>
    </location>
</feature>
<feature type="transmembrane region" description="Helical" evidence="6">
    <location>
        <begin position="160"/>
        <end position="189"/>
    </location>
</feature>
<feature type="transmembrane region" description="Helical" evidence="6">
    <location>
        <begin position="357"/>
        <end position="377"/>
    </location>
</feature>
<feature type="transmembrane region" description="Helical" evidence="6">
    <location>
        <begin position="261"/>
        <end position="282"/>
    </location>
</feature>
<reference evidence="8" key="1">
    <citation type="journal article" date="2019" name="Int. J. Syst. Evol. Microbiol.">
        <title>The Global Catalogue of Microorganisms (GCM) 10K type strain sequencing project: providing services to taxonomists for standard genome sequencing and annotation.</title>
        <authorList>
            <consortium name="The Broad Institute Genomics Platform"/>
            <consortium name="The Broad Institute Genome Sequencing Center for Infectious Disease"/>
            <person name="Wu L."/>
            <person name="Ma J."/>
        </authorList>
    </citation>
    <scope>NUCLEOTIDE SEQUENCE [LARGE SCALE GENOMIC DNA]</scope>
    <source>
        <strain evidence="8">CCUG 56607</strain>
    </source>
</reference>
<dbReference type="SUPFAM" id="SSF103473">
    <property type="entry name" value="MFS general substrate transporter"/>
    <property type="match status" value="1"/>
</dbReference>
<comment type="subcellular location">
    <subcellularLocation>
        <location evidence="1">Cell membrane</location>
        <topology evidence="1">Multi-pass membrane protein</topology>
    </subcellularLocation>
</comment>
<dbReference type="Pfam" id="PF07690">
    <property type="entry name" value="MFS_1"/>
    <property type="match status" value="1"/>
</dbReference>
<feature type="transmembrane region" description="Helical" evidence="6">
    <location>
        <begin position="12"/>
        <end position="36"/>
    </location>
</feature>
<proteinExistence type="predicted"/>
<feature type="transmembrane region" description="Helical" evidence="6">
    <location>
        <begin position="294"/>
        <end position="315"/>
    </location>
</feature>
<evidence type="ECO:0000256" key="3">
    <source>
        <dbReference type="ARBA" id="ARBA00022692"/>
    </source>
</evidence>
<evidence type="ECO:0000313" key="7">
    <source>
        <dbReference type="EMBL" id="MFD1018573.1"/>
    </source>
</evidence>
<dbReference type="EMBL" id="JBHTKL010000001">
    <property type="protein sequence ID" value="MFD1018573.1"/>
    <property type="molecule type" value="Genomic_DNA"/>
</dbReference>
<keyword evidence="5 6" id="KW-0472">Membrane</keyword>
<feature type="transmembrane region" description="Helical" evidence="6">
    <location>
        <begin position="103"/>
        <end position="124"/>
    </location>
</feature>
<evidence type="ECO:0000256" key="5">
    <source>
        <dbReference type="ARBA" id="ARBA00023136"/>
    </source>
</evidence>
<evidence type="ECO:0000256" key="6">
    <source>
        <dbReference type="SAM" id="Phobius"/>
    </source>
</evidence>
<evidence type="ECO:0000256" key="4">
    <source>
        <dbReference type="ARBA" id="ARBA00022989"/>
    </source>
</evidence>
<dbReference type="CDD" id="cd06173">
    <property type="entry name" value="MFS_MefA_like"/>
    <property type="match status" value="1"/>
</dbReference>
<organism evidence="7 8">
    <name type="scientific">Thalassobacillus hwangdonensis</name>
    <dbReference type="NCBI Taxonomy" id="546108"/>
    <lineage>
        <taxon>Bacteria</taxon>
        <taxon>Bacillati</taxon>
        <taxon>Bacillota</taxon>
        <taxon>Bacilli</taxon>
        <taxon>Bacillales</taxon>
        <taxon>Bacillaceae</taxon>
        <taxon>Thalassobacillus</taxon>
    </lineage>
</organism>
<gene>
    <name evidence="7" type="ORF">ACFQ2J_05090</name>
</gene>
<accession>A0ABW3L0D6</accession>